<dbReference type="PATRIC" id="fig|1365251.3.peg.2164"/>
<comment type="caution">
    <text evidence="1">The sequence shown here is derived from an EMBL/GenBank/DDBJ whole genome shotgun (WGS) entry which is preliminary data.</text>
</comment>
<reference evidence="1 2" key="1">
    <citation type="submission" date="2013-07" db="EMBL/GenBank/DDBJ databases">
        <title>Comparative Genomic and Metabolomic Analysis of Twelve Strains of Pseudoalteromonas luteoviolacea.</title>
        <authorList>
            <person name="Vynne N.G."/>
            <person name="Mansson M."/>
            <person name="Gram L."/>
        </authorList>
    </citation>
    <scope>NUCLEOTIDE SEQUENCE [LARGE SCALE GENOMIC DNA]</scope>
    <source>
        <strain evidence="1 2">H33</strain>
    </source>
</reference>
<dbReference type="EMBL" id="AUXZ01000070">
    <property type="protein sequence ID" value="KZN50899.1"/>
    <property type="molecule type" value="Genomic_DNA"/>
</dbReference>
<organism evidence="1 2">
    <name type="scientific">Pseudoalteromonas luteoviolacea H33</name>
    <dbReference type="NCBI Taxonomy" id="1365251"/>
    <lineage>
        <taxon>Bacteria</taxon>
        <taxon>Pseudomonadati</taxon>
        <taxon>Pseudomonadota</taxon>
        <taxon>Gammaproteobacteria</taxon>
        <taxon>Alteromonadales</taxon>
        <taxon>Pseudoalteromonadaceae</taxon>
        <taxon>Pseudoalteromonas</taxon>
    </lineage>
</organism>
<accession>A0A167EKU0</accession>
<sequence>MSGFSIFYYPIVMTIFKISFSEFMNIKNTMLAVGATFVSTGCEVTYKQEDADRDFNKAVRFLKQNKAPKGVDNLLSNVLEFCNETKKPKCLVYTHLYYGDFYFSSMLTNHKGTFNVFGFAEAGVSYENRHQQGITHYLKAISFVDPDNNQAFIASLYERLSLGYRTMGEQEKECEALQKALMSQAKAYPDGDEPVEHFPVNVKYFSEYIAFKQKRAGCTQFEIK</sequence>
<proteinExistence type="predicted"/>
<evidence type="ECO:0000313" key="2">
    <source>
        <dbReference type="Proteomes" id="UP000076503"/>
    </source>
</evidence>
<name>A0A167EKU0_9GAMM</name>
<dbReference type="AlphaFoldDB" id="A0A167EKU0"/>
<evidence type="ECO:0000313" key="1">
    <source>
        <dbReference type="EMBL" id="KZN50899.1"/>
    </source>
</evidence>
<protein>
    <submittedName>
        <fullName evidence="1">Uncharacterized protein</fullName>
    </submittedName>
</protein>
<dbReference type="Proteomes" id="UP000076503">
    <property type="component" value="Unassembled WGS sequence"/>
</dbReference>
<gene>
    <name evidence="1" type="ORF">N476_14755</name>
</gene>